<dbReference type="PANTHER" id="PTHR47618:SF2">
    <property type="entry name" value="CYCLIC-DI-AMP PHOSPHODIESTERASE GDPP"/>
    <property type="match status" value="1"/>
</dbReference>
<dbReference type="InterPro" id="IPR001667">
    <property type="entry name" value="DDH_dom"/>
</dbReference>
<evidence type="ECO:0000259" key="10">
    <source>
        <dbReference type="Pfam" id="PF02272"/>
    </source>
</evidence>
<dbReference type="EMBL" id="BLXU01000005">
    <property type="protein sequence ID" value="GFO51717.1"/>
    <property type="molecule type" value="Genomic_DNA"/>
</dbReference>
<dbReference type="FunFam" id="3.90.1640.10:FF:000002">
    <property type="entry name" value="Cyclic-di-AMP phosphodiesterase"/>
    <property type="match status" value="1"/>
</dbReference>
<dbReference type="OrthoDB" id="9759476at2"/>
<evidence type="ECO:0000256" key="3">
    <source>
        <dbReference type="ARBA" id="ARBA00022692"/>
    </source>
</evidence>
<reference evidence="12 18" key="2">
    <citation type="submission" date="2020-06" db="EMBL/GenBank/DDBJ databases">
        <title>Draft genome sequence of Lactic acid bacteria from Okinawan-style tofu.</title>
        <authorList>
            <person name="Takara I."/>
            <person name="Ikematsu S."/>
        </authorList>
    </citation>
    <scope>NUCLEOTIDE SEQUENCE [LARGE SCALE GENOMIC DNA]</scope>
    <source>
        <strain evidence="12">Lg38</strain>
        <strain evidence="18">lg38</strain>
    </source>
</reference>
<dbReference type="EMBL" id="CP118627">
    <property type="protein sequence ID" value="WEA13142.1"/>
    <property type="molecule type" value="Genomic_DNA"/>
</dbReference>
<evidence type="ECO:0000259" key="11">
    <source>
        <dbReference type="Pfam" id="PF21370"/>
    </source>
</evidence>
<comment type="cofactor">
    <cofactor evidence="7">
        <name>Mn(2+)</name>
        <dbReference type="ChEBI" id="CHEBI:29035"/>
    </cofactor>
    <text evidence="7">For phosphodiesterase activity, probably binds 2 Mn(2+) per subunit.</text>
</comment>
<keyword evidence="6" id="KW-0378">Hydrolase</keyword>
<dbReference type="Proteomes" id="UP001164042">
    <property type="component" value="Chromosome"/>
</dbReference>
<evidence type="ECO:0000256" key="1">
    <source>
        <dbReference type="ARBA" id="ARBA00004651"/>
    </source>
</evidence>
<dbReference type="GeneID" id="61073951"/>
<feature type="binding site" evidence="7">
    <location>
        <position position="445"/>
    </location>
    <ligand>
        <name>Mn(2+)</name>
        <dbReference type="ChEBI" id="CHEBI:29035"/>
        <label>2</label>
    </ligand>
</feature>
<dbReference type="InterPro" id="IPR051319">
    <property type="entry name" value="Oligoribo/pAp-PDE_c-di-AMP_PDE"/>
</dbReference>
<evidence type="ECO:0000313" key="12">
    <source>
        <dbReference type="EMBL" id="GFO51717.1"/>
    </source>
</evidence>
<feature type="domain" description="Cyclic-di-AMP phosphodiesterase GdpP-like PAS" evidence="11">
    <location>
        <begin position="80"/>
        <end position="158"/>
    </location>
</feature>
<reference evidence="14 17" key="1">
    <citation type="submission" date="2016-10" db="EMBL/GenBank/DDBJ databases">
        <authorList>
            <person name="de Groot N.N."/>
        </authorList>
    </citation>
    <scope>NUCLEOTIDE SEQUENCE [LARGE SCALE GENOMIC DNA]</scope>
    <source>
        <strain evidence="14 17">M79</strain>
    </source>
</reference>
<dbReference type="Pfam" id="PF21370">
    <property type="entry name" value="PAS_GdpP"/>
    <property type="match status" value="1"/>
</dbReference>
<comment type="function">
    <text evidence="6">Has phosphodiesterase (PDE) activity against cyclic-di-AMP (c-di-AMP).</text>
</comment>
<feature type="domain" description="DDH" evidence="9">
    <location>
        <begin position="341"/>
        <end position="497"/>
    </location>
</feature>
<keyword evidence="7" id="KW-0464">Manganese</keyword>
<evidence type="ECO:0000313" key="14">
    <source>
        <dbReference type="EMBL" id="SFL14016.1"/>
    </source>
</evidence>
<dbReference type="InterPro" id="IPR049553">
    <property type="entry name" value="GdpP-like_PAS"/>
</dbReference>
<dbReference type="GO" id="GO:0046872">
    <property type="term" value="F:metal ion binding"/>
    <property type="evidence" value="ECO:0007669"/>
    <property type="project" value="UniProtKB-KW"/>
</dbReference>
<dbReference type="Pfam" id="PF02272">
    <property type="entry name" value="DHHA1"/>
    <property type="match status" value="1"/>
</dbReference>
<name>A0A1I4FB31_9LACT</name>
<evidence type="ECO:0000313" key="13">
    <source>
        <dbReference type="EMBL" id="MDH7959602.1"/>
    </source>
</evidence>
<evidence type="ECO:0000256" key="7">
    <source>
        <dbReference type="PIRSR" id="PIRSR026583-50"/>
    </source>
</evidence>
<dbReference type="PIRSF" id="PIRSF026583">
    <property type="entry name" value="YybT"/>
    <property type="match status" value="1"/>
</dbReference>
<dbReference type="Gene3D" id="3.30.450.20">
    <property type="entry name" value="PAS domain"/>
    <property type="match status" value="1"/>
</dbReference>
<dbReference type="Pfam" id="PF01368">
    <property type="entry name" value="DHH"/>
    <property type="match status" value="1"/>
</dbReference>
<evidence type="ECO:0000313" key="16">
    <source>
        <dbReference type="EMBL" id="WEA13142.1"/>
    </source>
</evidence>
<accession>A0A1I4FB31</accession>
<reference evidence="15" key="3">
    <citation type="submission" date="2022-10" db="EMBL/GenBank/DDBJ databases">
        <title>Genome assembly of Lactococcus garvieae isolates from cricket gut.</title>
        <authorList>
            <person name="Luecke A.R."/>
            <person name="Brown A.M.V."/>
            <person name="Wakeman C.A."/>
        </authorList>
    </citation>
    <scope>NUCLEOTIDE SEQUENCE</scope>
    <source>
        <strain evidence="15">Alexii-11_2</strain>
    </source>
</reference>
<sequence>MKSVQRFSPITIVLVMVIVQALESFLLIFSGSRMMAVFYLFLMNILITVGILLQARNYRLRRVEFIRKINDEAENSLNATLDNMPIGVIRYNKETYEPEWFNPFIDLIYHGDDRVLDKEEVKAIIQKYHEERNQFFTIEKKKYFITLDDEKNLIYLADATSEANSRESLQESRAVIGSISVDNYDDVTDLIADSERTKVNSLIASNLESFASKYGVYLRRVSSSRYYFFCDYGILNRMIEDKFSLLKDFRKNSAESKIPLTLSVGVSYGWNDFPSIGKTSLNNLELALVRGGDQAVLRENTPQAKTIYFGGNSESRTQKSRTRARAISTALQTIISESEDVFIVGHRFPDMDALGAAITMKNFVNMSGKEAYVVYDPEQLMPEVSRAIDLVNETEEGFAHIIKLETAFDMKTENSLLIMVDHSKTTQTLSLDFYKSFSKLVVIDHHRRDDDFPEHALLSYIESSASSASELAVELLQFHEYNSKMTVTDASIALAGIELDTKHFTKATTSRTFEVAAYLRSQGADNNLIKGILATEFEKYKKINEIILNSEYVAPGVVVALGKPDQKYDNVATAKAADTLLDMADVQAAFSITNHQNGYISISARSFKDYNVQTIMEAMGGGGHFNAAATQIYERNIDEVKHDLIALIKERENEQ</sequence>
<feature type="transmembrane region" description="Helical" evidence="8">
    <location>
        <begin position="7"/>
        <end position="29"/>
    </location>
</feature>
<dbReference type="InterPro" id="IPR014528">
    <property type="entry name" value="GdpP/PdeA"/>
</dbReference>
<dbReference type="SUPFAM" id="SSF64182">
    <property type="entry name" value="DHH phosphoesterases"/>
    <property type="match status" value="1"/>
</dbReference>
<feature type="binding site" evidence="7">
    <location>
        <position position="421"/>
    </location>
    <ligand>
        <name>Mn(2+)</name>
        <dbReference type="ChEBI" id="CHEBI:29035"/>
        <label>2</label>
    </ligand>
</feature>
<comment type="catalytic activity">
    <reaction evidence="6">
        <text>3',3'-c-di-AMP + H2O = 5'-O-phosphonoadenylyl-(3'-&gt;5')-adenosine + H(+)</text>
        <dbReference type="Rhea" id="RHEA:54420"/>
        <dbReference type="ChEBI" id="CHEBI:15377"/>
        <dbReference type="ChEBI" id="CHEBI:15378"/>
        <dbReference type="ChEBI" id="CHEBI:71500"/>
        <dbReference type="ChEBI" id="CHEBI:138171"/>
    </reaction>
</comment>
<feature type="binding site" evidence="7">
    <location>
        <position position="352"/>
    </location>
    <ligand>
        <name>Mn(2+)</name>
        <dbReference type="ChEBI" id="CHEBI:29035"/>
        <label>2</label>
    </ligand>
</feature>
<dbReference type="Pfam" id="PF24898">
    <property type="entry name" value="GGDEF_GdpP"/>
    <property type="match status" value="1"/>
</dbReference>
<proteinExistence type="inferred from homology"/>
<keyword evidence="2 6" id="KW-1003">Cell membrane</keyword>
<reference evidence="16" key="4">
    <citation type="submission" date="2023-02" db="EMBL/GenBank/DDBJ databases">
        <title>Comparative genomics and fermentation flavor characterization of five lactic acid bacteria reveal flavor biosynthesis metabolic pathways in fermented muskmelon puree.</title>
        <authorList>
            <person name="Yuan L."/>
            <person name="Li M."/>
            <person name="Xu X."/>
            <person name="Lao F."/>
            <person name="Wu J."/>
        </authorList>
    </citation>
    <scope>NUCLEOTIDE SEQUENCE</scope>
    <source>
        <strain evidence="16">Pa-2</strain>
    </source>
</reference>
<evidence type="ECO:0000313" key="15">
    <source>
        <dbReference type="EMBL" id="UYT11207.1"/>
    </source>
</evidence>
<evidence type="ECO:0000256" key="4">
    <source>
        <dbReference type="ARBA" id="ARBA00022989"/>
    </source>
</evidence>
<dbReference type="GO" id="GO:0016787">
    <property type="term" value="F:hydrolase activity"/>
    <property type="evidence" value="ECO:0007669"/>
    <property type="project" value="UniProtKB-UniRule"/>
</dbReference>
<dbReference type="InterPro" id="IPR038763">
    <property type="entry name" value="DHH_sf"/>
</dbReference>
<keyword evidence="4 8" id="KW-1133">Transmembrane helix</keyword>
<feature type="binding site" evidence="7">
    <location>
        <position position="346"/>
    </location>
    <ligand>
        <name>Mn(2+)</name>
        <dbReference type="ChEBI" id="CHEBI:29035"/>
        <label>1</label>
    </ligand>
</feature>
<dbReference type="RefSeq" id="WP_014570959.1">
    <property type="nucleotide sequence ID" value="NZ_AP026069.1"/>
</dbReference>
<feature type="binding site" evidence="7">
    <location>
        <position position="421"/>
    </location>
    <ligand>
        <name>Mn(2+)</name>
        <dbReference type="ChEBI" id="CHEBI:29035"/>
        <label>1</label>
    </ligand>
</feature>
<evidence type="ECO:0000256" key="2">
    <source>
        <dbReference type="ARBA" id="ARBA00022475"/>
    </source>
</evidence>
<dbReference type="PANTHER" id="PTHR47618">
    <property type="entry name" value="BIFUNCTIONAL OLIGORIBONUCLEASE AND PAP PHOSPHATASE NRNA"/>
    <property type="match status" value="1"/>
</dbReference>
<dbReference type="EMBL" id="CP109635">
    <property type="protein sequence ID" value="UYT11207.1"/>
    <property type="molecule type" value="Genomic_DNA"/>
</dbReference>
<dbReference type="EC" id="3.1.4.-" evidence="6"/>
<dbReference type="AlphaFoldDB" id="A0A1I4FB31"/>
<keyword evidence="7" id="KW-0479">Metal-binding</keyword>
<keyword evidence="5 6" id="KW-0472">Membrane</keyword>
<dbReference type="Proteomes" id="UP001157396">
    <property type="component" value="Unassembled WGS sequence"/>
</dbReference>
<evidence type="ECO:0000256" key="5">
    <source>
        <dbReference type="ARBA" id="ARBA00023136"/>
    </source>
</evidence>
<dbReference type="GO" id="GO:0003676">
    <property type="term" value="F:nucleic acid binding"/>
    <property type="evidence" value="ECO:0007669"/>
    <property type="project" value="UniProtKB-UniRule"/>
</dbReference>
<dbReference type="EMBL" id="FOTJ01000001">
    <property type="protein sequence ID" value="SFL14016.1"/>
    <property type="molecule type" value="Genomic_DNA"/>
</dbReference>
<feature type="transmembrane region" description="Helical" evidence="8">
    <location>
        <begin position="35"/>
        <end position="53"/>
    </location>
</feature>
<dbReference type="Gene3D" id="3.10.310.30">
    <property type="match status" value="1"/>
</dbReference>
<feature type="binding site" evidence="7">
    <location>
        <position position="350"/>
    </location>
    <ligand>
        <name>Mn(2+)</name>
        <dbReference type="ChEBI" id="CHEBI:29035"/>
        <label>1</label>
    </ligand>
</feature>
<evidence type="ECO:0000259" key="9">
    <source>
        <dbReference type="Pfam" id="PF01368"/>
    </source>
</evidence>
<dbReference type="Gene3D" id="3.90.1640.10">
    <property type="entry name" value="inorganic pyrophosphatase (n-terminal core)"/>
    <property type="match status" value="1"/>
</dbReference>
<evidence type="ECO:0000256" key="8">
    <source>
        <dbReference type="SAM" id="Phobius"/>
    </source>
</evidence>
<evidence type="ECO:0000313" key="17">
    <source>
        <dbReference type="Proteomes" id="UP000181969"/>
    </source>
</evidence>
<dbReference type="Proteomes" id="UP000504756">
    <property type="component" value="Unassembled WGS sequence"/>
</dbReference>
<dbReference type="GO" id="GO:0005886">
    <property type="term" value="C:plasma membrane"/>
    <property type="evidence" value="ECO:0007669"/>
    <property type="project" value="UniProtKB-SubCell"/>
</dbReference>
<comment type="similarity">
    <text evidence="6">Belongs to the GdpP/PdeA phosphodiesterase family.</text>
</comment>
<dbReference type="EMBL" id="JARYTV010000002">
    <property type="protein sequence ID" value="MDH7959602.1"/>
    <property type="molecule type" value="Genomic_DNA"/>
</dbReference>
<evidence type="ECO:0000313" key="18">
    <source>
        <dbReference type="Proteomes" id="UP000504756"/>
    </source>
</evidence>
<keyword evidence="3 8" id="KW-0812">Transmembrane</keyword>
<gene>
    <name evidence="12" type="primary">yhfB</name>
    <name evidence="12" type="ORF">ikelab_09920</name>
    <name evidence="15" type="ORF">OF801_04450</name>
    <name evidence="16" type="ORF">PWF74_06255</name>
    <name evidence="13" type="ORF">QHR29_03845</name>
    <name evidence="14" type="ORF">SAMN05216438_101486</name>
</gene>
<reference evidence="13" key="5">
    <citation type="submission" date="2023-04" db="EMBL/GenBank/DDBJ databases">
        <title>Genomic analysis of Lactococcus garvieae isolates.</title>
        <authorList>
            <person name="Zhanghang C."/>
        </authorList>
    </citation>
    <scope>NUCLEOTIDE SEQUENCE</scope>
    <source>
        <strain evidence="13">ZB-1</strain>
    </source>
</reference>
<evidence type="ECO:0000256" key="6">
    <source>
        <dbReference type="PIRNR" id="PIRNR026583"/>
    </source>
</evidence>
<organism evidence="14 17">
    <name type="scientific">Lactococcus garvieae</name>
    <dbReference type="NCBI Taxonomy" id="1363"/>
    <lineage>
        <taxon>Bacteria</taxon>
        <taxon>Bacillati</taxon>
        <taxon>Bacillota</taxon>
        <taxon>Bacilli</taxon>
        <taxon>Lactobacillales</taxon>
        <taxon>Streptococcaceae</taxon>
        <taxon>Lactococcus</taxon>
    </lineage>
</organism>
<protein>
    <recommendedName>
        <fullName evidence="6">Cyclic-di-AMP phosphodiesterase</fullName>
        <ecNumber evidence="6">3.1.4.-</ecNumber>
    </recommendedName>
</protein>
<feature type="binding site" evidence="7">
    <location>
        <position position="500"/>
    </location>
    <ligand>
        <name>Mn(2+)</name>
        <dbReference type="ChEBI" id="CHEBI:29035"/>
        <label>2</label>
    </ligand>
</feature>
<comment type="subcellular location">
    <subcellularLocation>
        <location evidence="1">Cell membrane</location>
        <topology evidence="1">Multi-pass membrane protein</topology>
    </subcellularLocation>
</comment>
<dbReference type="Proteomes" id="UP000181969">
    <property type="component" value="Unassembled WGS sequence"/>
</dbReference>
<dbReference type="Proteomes" id="UP001217324">
    <property type="component" value="Chromosome"/>
</dbReference>
<dbReference type="InterPro" id="IPR003156">
    <property type="entry name" value="DHHA1_dom"/>
</dbReference>
<feature type="domain" description="DHHA1" evidence="10">
    <location>
        <begin position="561"/>
        <end position="650"/>
    </location>
</feature>